<evidence type="ECO:0000256" key="2">
    <source>
        <dbReference type="ARBA" id="ARBA00012003"/>
    </source>
</evidence>
<dbReference type="GO" id="GO:0032259">
    <property type="term" value="P:methylation"/>
    <property type="evidence" value="ECO:0007669"/>
    <property type="project" value="UniProtKB-KW"/>
</dbReference>
<dbReference type="OrthoDB" id="978at2759"/>
<evidence type="ECO:0000256" key="5">
    <source>
        <dbReference type="ARBA" id="ARBA00022691"/>
    </source>
</evidence>
<evidence type="ECO:0000313" key="8">
    <source>
        <dbReference type="Proteomes" id="UP000799439"/>
    </source>
</evidence>
<accession>A0A9P4ITG5</accession>
<feature type="compositionally biased region" description="Basic and acidic residues" evidence="6">
    <location>
        <begin position="379"/>
        <end position="392"/>
    </location>
</feature>
<dbReference type="SMART" id="SM01296">
    <property type="entry name" value="N2227"/>
    <property type="match status" value="1"/>
</dbReference>
<dbReference type="EC" id="2.1.1.22" evidence="2"/>
<dbReference type="Proteomes" id="UP000799439">
    <property type="component" value="Unassembled WGS sequence"/>
</dbReference>
<comment type="caution">
    <text evidence="7">The sequence shown here is derived from an EMBL/GenBank/DDBJ whole genome shotgun (WGS) entry which is preliminary data.</text>
</comment>
<gene>
    <name evidence="7" type="ORF">K461DRAFT_297811</name>
</gene>
<evidence type="ECO:0000256" key="6">
    <source>
        <dbReference type="SAM" id="MobiDB-lite"/>
    </source>
</evidence>
<evidence type="ECO:0000256" key="3">
    <source>
        <dbReference type="ARBA" id="ARBA00022603"/>
    </source>
</evidence>
<protein>
    <recommendedName>
        <fullName evidence="2">carnosine N-methyltransferase</fullName>
        <ecNumber evidence="2">2.1.1.22</ecNumber>
    </recommendedName>
</protein>
<dbReference type="PANTHER" id="PTHR12303:SF6">
    <property type="entry name" value="CARNOSINE N-METHYLTRANSFERASE"/>
    <property type="match status" value="1"/>
</dbReference>
<dbReference type="EMBL" id="ML996093">
    <property type="protein sequence ID" value="KAF2148389.1"/>
    <property type="molecule type" value="Genomic_DNA"/>
</dbReference>
<reference evidence="7" key="1">
    <citation type="journal article" date="2020" name="Stud. Mycol.">
        <title>101 Dothideomycetes genomes: a test case for predicting lifestyles and emergence of pathogens.</title>
        <authorList>
            <person name="Haridas S."/>
            <person name="Albert R."/>
            <person name="Binder M."/>
            <person name="Bloem J."/>
            <person name="Labutti K."/>
            <person name="Salamov A."/>
            <person name="Andreopoulos B."/>
            <person name="Baker S."/>
            <person name="Barry K."/>
            <person name="Bills G."/>
            <person name="Bluhm B."/>
            <person name="Cannon C."/>
            <person name="Castanera R."/>
            <person name="Culley D."/>
            <person name="Daum C."/>
            <person name="Ezra D."/>
            <person name="Gonzalez J."/>
            <person name="Henrissat B."/>
            <person name="Kuo A."/>
            <person name="Liang C."/>
            <person name="Lipzen A."/>
            <person name="Lutzoni F."/>
            <person name="Magnuson J."/>
            <person name="Mondo S."/>
            <person name="Nolan M."/>
            <person name="Ohm R."/>
            <person name="Pangilinan J."/>
            <person name="Park H.-J."/>
            <person name="Ramirez L."/>
            <person name="Alfaro M."/>
            <person name="Sun H."/>
            <person name="Tritt A."/>
            <person name="Yoshinaga Y."/>
            <person name="Zwiers L.-H."/>
            <person name="Turgeon B."/>
            <person name="Goodwin S."/>
            <person name="Spatafora J."/>
            <person name="Crous P."/>
            <person name="Grigoriev I."/>
        </authorList>
    </citation>
    <scope>NUCLEOTIDE SEQUENCE</scope>
    <source>
        <strain evidence="7">CBS 260.36</strain>
    </source>
</reference>
<keyword evidence="3" id="KW-0489">Methyltransferase</keyword>
<dbReference type="SUPFAM" id="SSF53335">
    <property type="entry name" value="S-adenosyl-L-methionine-dependent methyltransferases"/>
    <property type="match status" value="1"/>
</dbReference>
<dbReference type="Gene3D" id="3.40.50.150">
    <property type="entry name" value="Vaccinia Virus protein VP39"/>
    <property type="match status" value="1"/>
</dbReference>
<evidence type="ECO:0000256" key="1">
    <source>
        <dbReference type="ARBA" id="ARBA00010086"/>
    </source>
</evidence>
<evidence type="ECO:0000313" key="7">
    <source>
        <dbReference type="EMBL" id="KAF2148389.1"/>
    </source>
</evidence>
<comment type="similarity">
    <text evidence="1">Belongs to the carnosine N-methyltransferase family.</text>
</comment>
<dbReference type="PANTHER" id="PTHR12303">
    <property type="entry name" value="CARNOSINE N-METHYLTRANSFERASE"/>
    <property type="match status" value="1"/>
</dbReference>
<organism evidence="7 8">
    <name type="scientific">Myriangium duriaei CBS 260.36</name>
    <dbReference type="NCBI Taxonomy" id="1168546"/>
    <lineage>
        <taxon>Eukaryota</taxon>
        <taxon>Fungi</taxon>
        <taxon>Dikarya</taxon>
        <taxon>Ascomycota</taxon>
        <taxon>Pezizomycotina</taxon>
        <taxon>Dothideomycetes</taxon>
        <taxon>Dothideomycetidae</taxon>
        <taxon>Myriangiales</taxon>
        <taxon>Myriangiaceae</taxon>
        <taxon>Myriangium</taxon>
    </lineage>
</organism>
<evidence type="ECO:0000256" key="4">
    <source>
        <dbReference type="ARBA" id="ARBA00022679"/>
    </source>
</evidence>
<feature type="region of interest" description="Disordered" evidence="6">
    <location>
        <begin position="379"/>
        <end position="398"/>
    </location>
</feature>
<dbReference type="Pfam" id="PF07942">
    <property type="entry name" value="CARME"/>
    <property type="match status" value="1"/>
</dbReference>
<keyword evidence="5" id="KW-0949">S-adenosyl-L-methionine</keyword>
<dbReference type="GO" id="GO:0030735">
    <property type="term" value="F:carnosine N-methyltransferase activity"/>
    <property type="evidence" value="ECO:0007669"/>
    <property type="project" value="UniProtKB-EC"/>
</dbReference>
<keyword evidence="4" id="KW-0808">Transferase</keyword>
<proteinExistence type="inferred from homology"/>
<dbReference type="InterPro" id="IPR029063">
    <property type="entry name" value="SAM-dependent_MTases_sf"/>
</dbReference>
<dbReference type="AlphaFoldDB" id="A0A9P4ITG5"/>
<name>A0A9P4ITG5_9PEZI</name>
<keyword evidence="8" id="KW-1185">Reference proteome</keyword>
<dbReference type="InterPro" id="IPR012901">
    <property type="entry name" value="CARME"/>
</dbReference>
<sequence>MDAALADGSPPALVTNSTRVVVKIVRWMWMRNPGAFGKGKASCIGFAAGEEPFVVIASAAMLICGGNASKSTGKNTWDKGQYRRAAHYNITHLRRQSFYSIPAIHSSLLSERPFSLPKTFQAVDDAIDKNADIAEAVLTVGLGNYGVDPDSEDWKGVATPSDMDKVKSTIRQLYRDFSTEGAEERRASFEPMIEALNAATSTFPPSQRHKVDVLIPGAGLGRLVLEVCAAGYRVEGNEISYHQLLVSNWILNYQPNPAAHECYPWALSFSNHISRSNQLQKLMIPDVAAGAFLSHASEALGSEVHAYERMSMTSGDFCVVYKEAEYRQAFDAVLTCFFIDTAPNVISYIETVKHCLRAGGVWINMGPLLWHFEGRAKSDKERTERPADKDEGIGEPGSFELTDEEMVLLLQSYGFQIKAHDNKSHETGYIQDPNSMLKSVYRPSFWVAAKT</sequence>